<reference evidence="14 15" key="1">
    <citation type="submission" date="2019-06" db="EMBL/GenBank/DDBJ databases">
        <title>Sequencing the genomes of 1000 actinobacteria strains.</title>
        <authorList>
            <person name="Klenk H.-P."/>
        </authorList>
    </citation>
    <scope>NUCLEOTIDE SEQUENCE [LARGE SCALE GENOMIC DNA]</scope>
    <source>
        <strain evidence="14 15">DSM 24617</strain>
    </source>
</reference>
<evidence type="ECO:0000256" key="9">
    <source>
        <dbReference type="PIRSR" id="PIRSR000350-3"/>
    </source>
</evidence>
<dbReference type="PRINTS" id="PR00368">
    <property type="entry name" value="FADPNR"/>
</dbReference>
<evidence type="ECO:0000313" key="14">
    <source>
        <dbReference type="EMBL" id="TQL33909.1"/>
    </source>
</evidence>
<dbReference type="Pfam" id="PF02852">
    <property type="entry name" value="Pyr_redox_dim"/>
    <property type="match status" value="1"/>
</dbReference>
<dbReference type="Gene3D" id="3.50.50.60">
    <property type="entry name" value="FAD/NAD(P)-binding domain"/>
    <property type="match status" value="2"/>
</dbReference>
<dbReference type="InterPro" id="IPR001100">
    <property type="entry name" value="Pyr_nuc-diS_OxRdtase"/>
</dbReference>
<evidence type="ECO:0000256" key="6">
    <source>
        <dbReference type="ARBA" id="ARBA00023157"/>
    </source>
</evidence>
<keyword evidence="3 9" id="KW-0274">FAD</keyword>
<feature type="binding site" evidence="9">
    <location>
        <position position="304"/>
    </location>
    <ligand>
        <name>FAD</name>
        <dbReference type="ChEBI" id="CHEBI:57692"/>
    </ligand>
</feature>
<dbReference type="GO" id="GO:0006103">
    <property type="term" value="P:2-oxoglutarate metabolic process"/>
    <property type="evidence" value="ECO:0007669"/>
    <property type="project" value="TreeGrafter"/>
</dbReference>
<evidence type="ECO:0000256" key="7">
    <source>
        <dbReference type="ARBA" id="ARBA00023284"/>
    </source>
</evidence>
<dbReference type="PANTHER" id="PTHR22912:SF217">
    <property type="entry name" value="DIHYDROLIPOYL DEHYDROGENASE"/>
    <property type="match status" value="1"/>
</dbReference>
<keyword evidence="4 11" id="KW-0560">Oxidoreductase</keyword>
<dbReference type="NCBIfam" id="NF005884">
    <property type="entry name" value="PRK07846.1"/>
    <property type="match status" value="1"/>
</dbReference>
<dbReference type="SUPFAM" id="SSF51905">
    <property type="entry name" value="FAD/NAD(P)-binding domain"/>
    <property type="match status" value="1"/>
</dbReference>
<dbReference type="OrthoDB" id="9800167at2"/>
<feature type="domain" description="Pyridine nucleotide-disulphide oxidoreductase dimerisation" evidence="12">
    <location>
        <begin position="340"/>
        <end position="449"/>
    </location>
</feature>
<comment type="similarity">
    <text evidence="1 11">Belongs to the class-I pyridine nucleotide-disulfide oxidoreductase family.</text>
</comment>
<dbReference type="SUPFAM" id="SSF55424">
    <property type="entry name" value="FAD/NAD-linked reductases, dimerisation (C-terminal) domain"/>
    <property type="match status" value="1"/>
</dbReference>
<evidence type="ECO:0000256" key="1">
    <source>
        <dbReference type="ARBA" id="ARBA00007532"/>
    </source>
</evidence>
<dbReference type="InterPro" id="IPR036188">
    <property type="entry name" value="FAD/NAD-bd_sf"/>
</dbReference>
<dbReference type="Pfam" id="PF07992">
    <property type="entry name" value="Pyr_redox_2"/>
    <property type="match status" value="1"/>
</dbReference>
<dbReference type="Proteomes" id="UP000318336">
    <property type="component" value="Unassembled WGS sequence"/>
</dbReference>
<evidence type="ECO:0000259" key="12">
    <source>
        <dbReference type="Pfam" id="PF02852"/>
    </source>
</evidence>
<keyword evidence="7 11" id="KW-0676">Redox-active center</keyword>
<dbReference type="InterPro" id="IPR016156">
    <property type="entry name" value="FAD/NAD-linked_Rdtase_dimer_sf"/>
</dbReference>
<keyword evidence="6" id="KW-1015">Disulfide bond</keyword>
<dbReference type="GO" id="GO:0050660">
    <property type="term" value="F:flavin adenine dinucleotide binding"/>
    <property type="evidence" value="ECO:0007669"/>
    <property type="project" value="TreeGrafter"/>
</dbReference>
<dbReference type="PROSITE" id="PS00076">
    <property type="entry name" value="PYRIDINE_REDOX_1"/>
    <property type="match status" value="1"/>
</dbReference>
<sequence length="460" mass="49510">MTHYDLVIIGSGSGNSLVTPAFDGKKVAIVEDGIFGGTCLNVGCIPTKMFVYAAEVATTVRDSDRYGVDSTLDDVRWRDIRDRIFGRIDPISDAGKDYRVNGPNTTAYLGRGTFTGPREVSVDLPGGAETITGTQVVIATGSHAVAPDVILRSGVPFHTSDTIMRIDRLPRRMAIVGAGFIASEFAHVFSSLGVEVTIVARGDRMLRHLDDEIATAFTELAVKQWDVRLGRHVVQASGDATQVRLGLDDGTEVEADLLLVATGREPSTLGLGLEAAGVATTDDGRVRVDAYGRTTAEGVWALGDVSSDFQLKHVANHEARRVAYNLTHPDDLRPFDHRFVPSGVFSHPQIATVGLTEQQARDQGFAVTTKTQMYGDTAYGWAMEDTTSFVKLVADQRSGLLLGAHIMGPDATTVIQPAIQALTFGLRAADMARGQYWIHPAMAEVLENALLGLDLPQHPV</sequence>
<feature type="binding site" evidence="9">
    <location>
        <position position="112"/>
    </location>
    <ligand>
        <name>FAD</name>
        <dbReference type="ChEBI" id="CHEBI:57692"/>
    </ligand>
</feature>
<dbReference type="EMBL" id="VFOK01000001">
    <property type="protein sequence ID" value="TQL33909.1"/>
    <property type="molecule type" value="Genomic_DNA"/>
</dbReference>
<organism evidence="14 15">
    <name type="scientific">Barrientosiimonas humi</name>
    <dbReference type="NCBI Taxonomy" id="999931"/>
    <lineage>
        <taxon>Bacteria</taxon>
        <taxon>Bacillati</taxon>
        <taxon>Actinomycetota</taxon>
        <taxon>Actinomycetes</taxon>
        <taxon>Micrococcales</taxon>
        <taxon>Dermacoccaceae</taxon>
        <taxon>Barrientosiimonas</taxon>
    </lineage>
</organism>
<protein>
    <submittedName>
        <fullName evidence="14">Mycothione reductase</fullName>
    </submittedName>
</protein>
<dbReference type="Gene3D" id="3.30.390.30">
    <property type="match status" value="1"/>
</dbReference>
<dbReference type="PIRSF" id="PIRSF000350">
    <property type="entry name" value="Mercury_reductase_MerA"/>
    <property type="match status" value="1"/>
</dbReference>
<feature type="disulfide bond" description="Redox-active" evidence="10">
    <location>
        <begin position="39"/>
        <end position="44"/>
    </location>
</feature>
<comment type="cofactor">
    <cofactor evidence="9">
        <name>FAD</name>
        <dbReference type="ChEBI" id="CHEBI:57692"/>
    </cofactor>
    <text evidence="9">Binds 1 FAD per subunit.</text>
</comment>
<evidence type="ECO:0000256" key="5">
    <source>
        <dbReference type="ARBA" id="ARBA00023027"/>
    </source>
</evidence>
<evidence type="ECO:0000313" key="15">
    <source>
        <dbReference type="Proteomes" id="UP000318336"/>
    </source>
</evidence>
<dbReference type="PRINTS" id="PR00411">
    <property type="entry name" value="PNDRDTASEI"/>
</dbReference>
<feature type="binding site" evidence="9">
    <location>
        <begin position="177"/>
        <end position="184"/>
    </location>
    <ligand>
        <name>NAD(+)</name>
        <dbReference type="ChEBI" id="CHEBI:57540"/>
    </ligand>
</feature>
<accession>A0A542XDJ7</accession>
<dbReference type="AlphaFoldDB" id="A0A542XDJ7"/>
<dbReference type="InterPro" id="IPR004099">
    <property type="entry name" value="Pyr_nucl-diS_OxRdtase_dimer"/>
</dbReference>
<dbReference type="InterPro" id="IPR017817">
    <property type="entry name" value="Mycothione_reductase"/>
</dbReference>
<dbReference type="GO" id="GO:0004148">
    <property type="term" value="F:dihydrolipoyl dehydrogenase (NADH) activity"/>
    <property type="evidence" value="ECO:0007669"/>
    <property type="project" value="TreeGrafter"/>
</dbReference>
<dbReference type="PANTHER" id="PTHR22912">
    <property type="entry name" value="DISULFIDE OXIDOREDUCTASE"/>
    <property type="match status" value="1"/>
</dbReference>
<comment type="caution">
    <text evidence="14">The sequence shown here is derived from an EMBL/GenBank/DDBJ whole genome shotgun (WGS) entry which is preliminary data.</text>
</comment>
<feature type="active site" description="Proton acceptor" evidence="8">
    <location>
        <position position="439"/>
    </location>
</feature>
<dbReference type="NCBIfam" id="TIGR03452">
    <property type="entry name" value="mycothione_red"/>
    <property type="match status" value="1"/>
</dbReference>
<evidence type="ECO:0000259" key="13">
    <source>
        <dbReference type="Pfam" id="PF07992"/>
    </source>
</evidence>
<feature type="binding site" evidence="9">
    <location>
        <position position="48"/>
    </location>
    <ligand>
        <name>FAD</name>
        <dbReference type="ChEBI" id="CHEBI:57692"/>
    </ligand>
</feature>
<evidence type="ECO:0000256" key="3">
    <source>
        <dbReference type="ARBA" id="ARBA00022827"/>
    </source>
</evidence>
<keyword evidence="9" id="KW-0547">Nucleotide-binding</keyword>
<keyword evidence="5 9" id="KW-0520">NAD</keyword>
<dbReference type="RefSeq" id="WP_142005873.1">
    <property type="nucleotide sequence ID" value="NZ_CAJTBP010000001.1"/>
</dbReference>
<evidence type="ECO:0000256" key="8">
    <source>
        <dbReference type="PIRSR" id="PIRSR000350-2"/>
    </source>
</evidence>
<evidence type="ECO:0000256" key="4">
    <source>
        <dbReference type="ARBA" id="ARBA00023002"/>
    </source>
</evidence>
<evidence type="ECO:0000256" key="11">
    <source>
        <dbReference type="RuleBase" id="RU003691"/>
    </source>
</evidence>
<feature type="domain" description="FAD/NAD(P)-binding" evidence="13">
    <location>
        <begin position="4"/>
        <end position="319"/>
    </location>
</feature>
<dbReference type="InterPro" id="IPR023753">
    <property type="entry name" value="FAD/NAD-binding_dom"/>
</dbReference>
<keyword evidence="15" id="KW-1185">Reference proteome</keyword>
<keyword evidence="2 11" id="KW-0285">Flavoprotein</keyword>
<feature type="binding site" evidence="9">
    <location>
        <position position="263"/>
    </location>
    <ligand>
        <name>NAD(+)</name>
        <dbReference type="ChEBI" id="CHEBI:57540"/>
    </ligand>
</feature>
<feature type="binding site" evidence="9">
    <location>
        <begin position="140"/>
        <end position="142"/>
    </location>
    <ligand>
        <name>FAD</name>
        <dbReference type="ChEBI" id="CHEBI:57692"/>
    </ligand>
</feature>
<evidence type="ECO:0000256" key="10">
    <source>
        <dbReference type="PIRSR" id="PIRSR000350-4"/>
    </source>
</evidence>
<name>A0A542XDJ7_9MICO</name>
<proteinExistence type="inferred from homology"/>
<dbReference type="InterPro" id="IPR012999">
    <property type="entry name" value="Pyr_OxRdtase_I_AS"/>
</dbReference>
<dbReference type="InterPro" id="IPR050151">
    <property type="entry name" value="Class-I_Pyr_Nuc-Dis_Oxidored"/>
</dbReference>
<gene>
    <name evidence="14" type="ORF">FB554_2065</name>
</gene>
<evidence type="ECO:0000256" key="2">
    <source>
        <dbReference type="ARBA" id="ARBA00022630"/>
    </source>
</evidence>